<reference evidence="1 2" key="1">
    <citation type="submission" date="2019-10" db="EMBL/GenBank/DDBJ databases">
        <authorList>
            <person name="Wolf R A."/>
        </authorList>
    </citation>
    <scope>NUCLEOTIDE SEQUENCE [LARGE SCALE GENOMIC DNA]</scope>
    <source>
        <strain evidence="1">Collinsella_aerofaciens_AK_138A</strain>
    </source>
</reference>
<name>A0A5K1JCJ3_9ACTN</name>
<sequence length="103" mass="11182">MNVTTIPENLKEYQKLITGSATSTKISGKVVFGSVYAKFYHTDDPKQTLEFSANHLPFTADFPELDPSGNEASIQFSTDNAIVSGASESPMTITLTNKVASYK</sequence>
<organism evidence="1 2">
    <name type="scientific">Collinsella aerofaciens</name>
    <dbReference type="NCBI Taxonomy" id="74426"/>
    <lineage>
        <taxon>Bacteria</taxon>
        <taxon>Bacillati</taxon>
        <taxon>Actinomycetota</taxon>
        <taxon>Coriobacteriia</taxon>
        <taxon>Coriobacteriales</taxon>
        <taxon>Coriobacteriaceae</taxon>
        <taxon>Collinsella</taxon>
    </lineage>
</organism>
<evidence type="ECO:0000313" key="1">
    <source>
        <dbReference type="EMBL" id="VWM01673.1"/>
    </source>
</evidence>
<evidence type="ECO:0000313" key="2">
    <source>
        <dbReference type="Proteomes" id="UP000330807"/>
    </source>
</evidence>
<dbReference type="EMBL" id="CABWIH010000051">
    <property type="protein sequence ID" value="VWM01673.1"/>
    <property type="molecule type" value="Genomic_DNA"/>
</dbReference>
<dbReference type="AlphaFoldDB" id="A0A5K1JCJ3"/>
<protein>
    <submittedName>
        <fullName evidence="1">Uncharacterized protein</fullName>
    </submittedName>
</protein>
<accession>A0A5K1JCJ3</accession>
<proteinExistence type="predicted"/>
<dbReference type="Proteomes" id="UP000330807">
    <property type="component" value="Unassembled WGS sequence"/>
</dbReference>
<gene>
    <name evidence="1" type="ORF">LMKDKBCB_02210</name>
</gene>